<dbReference type="Gene3D" id="1.10.1130.10">
    <property type="entry name" value="Flavocytochrome C3, Chain A"/>
    <property type="match status" value="1"/>
</dbReference>
<dbReference type="SUPFAM" id="SSF48695">
    <property type="entry name" value="Multiheme cytochromes"/>
    <property type="match status" value="1"/>
</dbReference>
<feature type="domain" description="Cytochrome c-552/4" evidence="1">
    <location>
        <begin position="80"/>
        <end position="140"/>
    </location>
</feature>
<accession>A0ABQ6BQX7</accession>
<name>A0ABQ6BQX7_9CAUL</name>
<organism evidence="2 3">
    <name type="scientific">Brevundimonas denitrificans</name>
    <dbReference type="NCBI Taxonomy" id="1443434"/>
    <lineage>
        <taxon>Bacteria</taxon>
        <taxon>Pseudomonadati</taxon>
        <taxon>Pseudomonadota</taxon>
        <taxon>Alphaproteobacteria</taxon>
        <taxon>Caulobacterales</taxon>
        <taxon>Caulobacteraceae</taxon>
        <taxon>Brevundimonas</taxon>
    </lineage>
</organism>
<dbReference type="Proteomes" id="UP001156921">
    <property type="component" value="Unassembled WGS sequence"/>
</dbReference>
<dbReference type="InterPro" id="IPR023155">
    <property type="entry name" value="Cyt_c-552/4"/>
</dbReference>
<gene>
    <name evidence="2" type="ORF">GCM10007859_26610</name>
</gene>
<comment type="caution">
    <text evidence="2">The sequence shown here is derived from an EMBL/GenBank/DDBJ whole genome shotgun (WGS) entry which is preliminary data.</text>
</comment>
<evidence type="ECO:0000313" key="2">
    <source>
        <dbReference type="EMBL" id="GLS02632.1"/>
    </source>
</evidence>
<sequence>MGRIRPVAVWASAALFLALCVGIGAVLPSSASAGQLSSPGVHEGVASCAGSTCHGRQAPDGAVVRQNELVSWQDPTGPGGSHSRAWRTLTYARAQAITRRLGLGPAQNAPACLGCHAEPAAARGARFQVSDGVGCESCHGASGGWIASHYTVGVGHADNVARGMTPLEDPVVRANVCLDCHWGSDRPNQFVTHEMMSAGHPRLSFELELFTAFQQHHDVDADYVQRKATMDSARLWAIGQAVALQRILTVYGDAGRAGNGVFPEFYFFDCHSCHRPISDEPNAPLLVEANPGRPIPAGMPPFNDENMIMLAAAARTAPASLAQRFQTDSRAFHQALASDRAGAVEAARRLAGTAGQLSASFASSPFSRADTFAILEDVLGEALAPRYTDYSGGAQAVMAVDTLLNALVAQGQIEAGAVRAMRPDIDRAYAAVRDPNRYRPQEFRRALGGVAAAVRRAR</sequence>
<evidence type="ECO:0000313" key="3">
    <source>
        <dbReference type="Proteomes" id="UP001156921"/>
    </source>
</evidence>
<evidence type="ECO:0000259" key="1">
    <source>
        <dbReference type="Pfam" id="PF13435"/>
    </source>
</evidence>
<protein>
    <recommendedName>
        <fullName evidence="1">Cytochrome c-552/4 domain-containing protein</fullName>
    </recommendedName>
</protein>
<dbReference type="EMBL" id="BSOY01000085">
    <property type="protein sequence ID" value="GLS02632.1"/>
    <property type="molecule type" value="Genomic_DNA"/>
</dbReference>
<proteinExistence type="predicted"/>
<reference evidence="3" key="1">
    <citation type="journal article" date="2019" name="Int. J. Syst. Evol. Microbiol.">
        <title>The Global Catalogue of Microorganisms (GCM) 10K type strain sequencing project: providing services to taxonomists for standard genome sequencing and annotation.</title>
        <authorList>
            <consortium name="The Broad Institute Genomics Platform"/>
            <consortium name="The Broad Institute Genome Sequencing Center for Infectious Disease"/>
            <person name="Wu L."/>
            <person name="Ma J."/>
        </authorList>
    </citation>
    <scope>NUCLEOTIDE SEQUENCE [LARGE SCALE GENOMIC DNA]</scope>
    <source>
        <strain evidence="3">NBRC 110107</strain>
    </source>
</reference>
<dbReference type="InterPro" id="IPR036280">
    <property type="entry name" value="Multihaem_cyt_sf"/>
</dbReference>
<dbReference type="Pfam" id="PF13435">
    <property type="entry name" value="Cytochrome_C554"/>
    <property type="match status" value="1"/>
</dbReference>
<keyword evidence="3" id="KW-1185">Reference proteome</keyword>